<dbReference type="Gene3D" id="3.40.50.300">
    <property type="entry name" value="P-loop containing nucleotide triphosphate hydrolases"/>
    <property type="match status" value="1"/>
</dbReference>
<evidence type="ECO:0000256" key="5">
    <source>
        <dbReference type="ARBA" id="ARBA00022958"/>
    </source>
</evidence>
<dbReference type="InterPro" id="IPR004520">
    <property type="entry name" value="GTPase_MnmE"/>
</dbReference>
<evidence type="ECO:0000256" key="2">
    <source>
        <dbReference type="ARBA" id="ARBA00022490"/>
    </source>
</evidence>
<evidence type="ECO:0000259" key="9">
    <source>
        <dbReference type="PROSITE" id="PS51709"/>
    </source>
</evidence>
<gene>
    <name evidence="7 10" type="primary">mnmE</name>
    <name evidence="7" type="synonym">trmE</name>
    <name evidence="10" type="ORF">GCM10022278_21230</name>
</gene>
<feature type="binding site" evidence="7">
    <location>
        <begin position="248"/>
        <end position="254"/>
    </location>
    <ligand>
        <name>GTP</name>
        <dbReference type="ChEBI" id="CHEBI:37565"/>
    </ligand>
</feature>
<dbReference type="NCBIfam" id="TIGR00450">
    <property type="entry name" value="mnmE_trmE_thdF"/>
    <property type="match status" value="1"/>
</dbReference>
<feature type="binding site" evidence="7">
    <location>
        <position position="84"/>
    </location>
    <ligand>
        <name>(6S)-5-formyl-5,6,7,8-tetrahydrofolate</name>
        <dbReference type="ChEBI" id="CHEBI:57457"/>
    </ligand>
</feature>
<dbReference type="NCBIfam" id="TIGR00231">
    <property type="entry name" value="small_GTP"/>
    <property type="match status" value="1"/>
</dbReference>
<feature type="binding site" evidence="7">
    <location>
        <position position="250"/>
    </location>
    <ligand>
        <name>K(+)</name>
        <dbReference type="ChEBI" id="CHEBI:29103"/>
    </ligand>
</feature>
<keyword evidence="7" id="KW-0460">Magnesium</keyword>
<reference evidence="11" key="1">
    <citation type="journal article" date="2019" name="Int. J. Syst. Evol. Microbiol.">
        <title>The Global Catalogue of Microorganisms (GCM) 10K type strain sequencing project: providing services to taxonomists for standard genome sequencing and annotation.</title>
        <authorList>
            <consortium name="The Broad Institute Genomics Platform"/>
            <consortium name="The Broad Institute Genome Sequencing Center for Infectious Disease"/>
            <person name="Wu L."/>
            <person name="Ma J."/>
        </authorList>
    </citation>
    <scope>NUCLEOTIDE SEQUENCE [LARGE SCALE GENOMIC DNA]</scope>
    <source>
        <strain evidence="11">JCM 17555</strain>
    </source>
</reference>
<dbReference type="NCBIfam" id="NF003661">
    <property type="entry name" value="PRK05291.1-3"/>
    <property type="match status" value="1"/>
</dbReference>
<dbReference type="Pfam" id="PF10396">
    <property type="entry name" value="TrmE_N"/>
    <property type="match status" value="1"/>
</dbReference>
<evidence type="ECO:0000256" key="8">
    <source>
        <dbReference type="RuleBase" id="RU003313"/>
    </source>
</evidence>
<name>A0ABP7PC21_9GAMM</name>
<dbReference type="InterPro" id="IPR031168">
    <property type="entry name" value="G_TrmE"/>
</dbReference>
<evidence type="ECO:0000313" key="10">
    <source>
        <dbReference type="EMBL" id="GAA3963145.1"/>
    </source>
</evidence>
<dbReference type="EC" id="3.6.-.-" evidence="7"/>
<comment type="caution">
    <text evidence="7">Lacks conserved residue(s) required for the propagation of feature annotation.</text>
</comment>
<feature type="binding site" evidence="7">
    <location>
        <begin position="273"/>
        <end position="276"/>
    </location>
    <ligand>
        <name>GTP</name>
        <dbReference type="ChEBI" id="CHEBI:37565"/>
    </ligand>
</feature>
<evidence type="ECO:0000256" key="7">
    <source>
        <dbReference type="HAMAP-Rule" id="MF_00379"/>
    </source>
</evidence>
<dbReference type="SUPFAM" id="SSF116878">
    <property type="entry name" value="TrmE connector domain"/>
    <property type="match status" value="1"/>
</dbReference>
<comment type="similarity">
    <text evidence="1 7 8">Belongs to the TRAFAC class TrmE-Era-EngA-EngB-Septin-like GTPase superfamily. TrmE GTPase family.</text>
</comment>
<dbReference type="HAMAP" id="MF_00379">
    <property type="entry name" value="GTPase_MnmE"/>
    <property type="match status" value="1"/>
</dbReference>
<feature type="binding site" evidence="7">
    <location>
        <position position="254"/>
    </location>
    <ligand>
        <name>Mg(2+)</name>
        <dbReference type="ChEBI" id="CHEBI:18420"/>
    </ligand>
</feature>
<comment type="caution">
    <text evidence="10">The sequence shown here is derived from an EMBL/GenBank/DDBJ whole genome shotgun (WGS) entry which is preliminary data.</text>
</comment>
<dbReference type="Gene3D" id="3.30.1360.120">
    <property type="entry name" value="Probable tRNA modification gtpase trme, domain 1"/>
    <property type="match status" value="1"/>
</dbReference>
<dbReference type="InterPro" id="IPR005225">
    <property type="entry name" value="Small_GTP-bd"/>
</dbReference>
<dbReference type="InterPro" id="IPR027417">
    <property type="entry name" value="P-loop_NTPase"/>
</dbReference>
<comment type="function">
    <text evidence="7">Exhibits a very high intrinsic GTPase hydrolysis rate. Involved in the addition of a carboxymethylaminomethyl (cmnm) group at the wobble position (U34) of certain tRNAs, forming tRNA-cmnm(5)s(2)U34.</text>
</comment>
<dbReference type="EMBL" id="BAABBO010000009">
    <property type="protein sequence ID" value="GAA3963145.1"/>
    <property type="molecule type" value="Genomic_DNA"/>
</dbReference>
<evidence type="ECO:0000256" key="3">
    <source>
        <dbReference type="ARBA" id="ARBA00022694"/>
    </source>
</evidence>
<dbReference type="Pfam" id="PF12631">
    <property type="entry name" value="MnmE_helical"/>
    <property type="match status" value="1"/>
</dbReference>
<feature type="domain" description="TrmE-type G" evidence="9">
    <location>
        <begin position="219"/>
        <end position="394"/>
    </location>
</feature>
<keyword evidence="5 7" id="KW-0630">Potassium</keyword>
<keyword evidence="7" id="KW-0378">Hydrolase</keyword>
<evidence type="ECO:0000256" key="4">
    <source>
        <dbReference type="ARBA" id="ARBA00022741"/>
    </source>
</evidence>
<feature type="binding site" evidence="7">
    <location>
        <position position="248"/>
    </location>
    <ligand>
        <name>K(+)</name>
        <dbReference type="ChEBI" id="CHEBI:29103"/>
    </ligand>
</feature>
<comment type="subunit">
    <text evidence="7">Homodimer. Heterotetramer of two MnmE and two MnmG subunits.</text>
</comment>
<feature type="binding site" evidence="7">
    <location>
        <position position="27"/>
    </location>
    <ligand>
        <name>(6S)-5-formyl-5,6,7,8-tetrahydrofolate</name>
        <dbReference type="ChEBI" id="CHEBI:57457"/>
    </ligand>
</feature>
<evidence type="ECO:0000256" key="1">
    <source>
        <dbReference type="ARBA" id="ARBA00011043"/>
    </source>
</evidence>
<dbReference type="InterPro" id="IPR006073">
    <property type="entry name" value="GTP-bd"/>
</dbReference>
<dbReference type="Pfam" id="PF01926">
    <property type="entry name" value="MMR_HSR1"/>
    <property type="match status" value="1"/>
</dbReference>
<dbReference type="PANTHER" id="PTHR42714">
    <property type="entry name" value="TRNA MODIFICATION GTPASE GTPBP3"/>
    <property type="match status" value="1"/>
</dbReference>
<dbReference type="CDD" id="cd14858">
    <property type="entry name" value="TrmE_N"/>
    <property type="match status" value="1"/>
</dbReference>
<protein>
    <recommendedName>
        <fullName evidence="7">tRNA modification GTPase MnmE</fullName>
        <ecNumber evidence="7">3.6.-.-</ecNumber>
    </recommendedName>
</protein>
<keyword evidence="11" id="KW-1185">Reference proteome</keyword>
<evidence type="ECO:0000313" key="11">
    <source>
        <dbReference type="Proteomes" id="UP001501337"/>
    </source>
</evidence>
<dbReference type="CDD" id="cd04164">
    <property type="entry name" value="trmE"/>
    <property type="match status" value="1"/>
</dbReference>
<feature type="binding site" evidence="7">
    <location>
        <position position="472"/>
    </location>
    <ligand>
        <name>(6S)-5-formyl-5,6,7,8-tetrahydrofolate</name>
        <dbReference type="ChEBI" id="CHEBI:57457"/>
    </ligand>
</feature>
<dbReference type="PROSITE" id="PS51709">
    <property type="entry name" value="G_TRME"/>
    <property type="match status" value="1"/>
</dbReference>
<dbReference type="InterPro" id="IPR027368">
    <property type="entry name" value="MnmE_dom2"/>
</dbReference>
<keyword evidence="3 7" id="KW-0819">tRNA processing</keyword>
<dbReference type="Proteomes" id="UP001501337">
    <property type="component" value="Unassembled WGS sequence"/>
</dbReference>
<dbReference type="SUPFAM" id="SSF52540">
    <property type="entry name" value="P-loop containing nucleoside triphosphate hydrolases"/>
    <property type="match status" value="1"/>
</dbReference>
<keyword evidence="4 7" id="KW-0547">Nucleotide-binding</keyword>
<keyword evidence="2 7" id="KW-0963">Cytoplasm</keyword>
<keyword evidence="7" id="KW-0479">Metal-binding</keyword>
<feature type="binding site" evidence="7">
    <location>
        <position position="123"/>
    </location>
    <ligand>
        <name>(6S)-5-formyl-5,6,7,8-tetrahydrofolate</name>
        <dbReference type="ChEBI" id="CHEBI:57457"/>
    </ligand>
</feature>
<dbReference type="InterPro" id="IPR027266">
    <property type="entry name" value="TrmE/GcvT-like"/>
</dbReference>
<feature type="binding site" evidence="7">
    <location>
        <position position="229"/>
    </location>
    <ligand>
        <name>K(+)</name>
        <dbReference type="ChEBI" id="CHEBI:29103"/>
    </ligand>
</feature>
<keyword evidence="6 7" id="KW-0342">GTP-binding</keyword>
<dbReference type="PANTHER" id="PTHR42714:SF2">
    <property type="entry name" value="TRNA MODIFICATION GTPASE GTPBP3, MITOCHONDRIAL"/>
    <property type="match status" value="1"/>
</dbReference>
<feature type="binding site" evidence="7">
    <location>
        <begin position="229"/>
        <end position="234"/>
    </location>
    <ligand>
        <name>GTP</name>
        <dbReference type="ChEBI" id="CHEBI:37565"/>
    </ligand>
</feature>
<organism evidence="10 11">
    <name type="scientific">Allohahella marinimesophila</name>
    <dbReference type="NCBI Taxonomy" id="1054972"/>
    <lineage>
        <taxon>Bacteria</taxon>
        <taxon>Pseudomonadati</taxon>
        <taxon>Pseudomonadota</taxon>
        <taxon>Gammaproteobacteria</taxon>
        <taxon>Oceanospirillales</taxon>
        <taxon>Hahellaceae</taxon>
        <taxon>Allohahella</taxon>
    </lineage>
</organism>
<comment type="cofactor">
    <cofactor evidence="7">
        <name>K(+)</name>
        <dbReference type="ChEBI" id="CHEBI:29103"/>
    </cofactor>
    <text evidence="7">Binds 1 potassium ion per subunit.</text>
</comment>
<sequence length="472" mass="50060">MESGGEAPDTIAAIATPPGQGGIGIIRLSGPSARKIGETIITRSLAPRVATLTRFHDVGGSQLDEGIALFFPQPNSFTGEDVFELQGHGGPVVLDLLLASVCKLGARIARPGEFSERAYLNDKLDLVQAEAIADLISASSEQAARSALASLSGDFSATINNFLAELTRVRVYIEAAIDFPEEDVDFLAESEVVSELTTLSTSLANVRSRAAQGRVLRDGISVVLAGKPNAGKSSLLNALAGEERAIVTHVAGTTRDIVREHVIIDGLPLHLLDTAGMRETEDFVERIGVERAQAASVEADALLWIYDAAEQPAAASTPEDLLPPILLQHVLAHPALPLLIVANKADLLASHLIEVRQAQPLQSPSGIRYHRLAVSAVSGTGLPDLKARLKAVAGFQNTGEQLILARRRHIDALERCQQHVDAALNALQSGQLAGELAAEDLRYAQRALSEITGAFSSDDLLGEIFSSFCIGK</sequence>
<dbReference type="InterPro" id="IPR018948">
    <property type="entry name" value="GTP-bd_TrmE_N"/>
</dbReference>
<dbReference type="Gene3D" id="1.20.120.430">
    <property type="entry name" value="tRNA modification GTPase MnmE domain 2"/>
    <property type="match status" value="1"/>
</dbReference>
<accession>A0ABP7PC21</accession>
<feature type="binding site" evidence="7">
    <location>
        <position position="233"/>
    </location>
    <ligand>
        <name>Mg(2+)</name>
        <dbReference type="ChEBI" id="CHEBI:18420"/>
    </ligand>
</feature>
<evidence type="ECO:0000256" key="6">
    <source>
        <dbReference type="ARBA" id="ARBA00023134"/>
    </source>
</evidence>
<dbReference type="RefSeq" id="WP_344806357.1">
    <property type="nucleotide sequence ID" value="NZ_BAABBO010000009.1"/>
</dbReference>
<proteinExistence type="inferred from homology"/>
<feature type="binding site" evidence="7">
    <location>
        <position position="253"/>
    </location>
    <ligand>
        <name>K(+)</name>
        <dbReference type="ChEBI" id="CHEBI:29103"/>
    </ligand>
</feature>
<feature type="binding site" evidence="7">
    <location>
        <begin position="343"/>
        <end position="346"/>
    </location>
    <ligand>
        <name>GTP</name>
        <dbReference type="ChEBI" id="CHEBI:37565"/>
    </ligand>
</feature>
<comment type="subcellular location">
    <subcellularLocation>
        <location evidence="7">Cytoplasm</location>
    </subcellularLocation>
</comment>
<dbReference type="InterPro" id="IPR025867">
    <property type="entry name" value="MnmE_helical"/>
</dbReference>